<sequence length="288" mass="33706">MNFKNYTFSLLIIFLISCNNEKKYVPNGLTKLTEIELIDRARNKEILDFEKINYKNENGEILTLDSIQKIPNQENWTSDRYVDKNGIVKEMVLRKATKKDKEFLVKLRQAYNYEPPIEIIDIDCKKIAEILEETYSLDQNMRTSGNHTDIDHKVDKQNLVKVVSLIEKCGMPTLKEISKKQMSAIWLVFQHADNTNRKKYFPLLKKSAENGDLNKSNIALMEDRILMIDGKPQIYGSQISQNSETKKWELYELEKPETVDKRRAEVGLGSLKEYVKNWNIEFNVKQSE</sequence>
<name>A0A839AMW1_9FLAO</name>
<keyword evidence="2" id="KW-1185">Reference proteome</keyword>
<evidence type="ECO:0008006" key="3">
    <source>
        <dbReference type="Google" id="ProtNLM"/>
    </source>
</evidence>
<dbReference type="EMBL" id="JACGLS010000001">
    <property type="protein sequence ID" value="MBA6155529.1"/>
    <property type="molecule type" value="Genomic_DNA"/>
</dbReference>
<evidence type="ECO:0000313" key="1">
    <source>
        <dbReference type="EMBL" id="MBA6155529.1"/>
    </source>
</evidence>
<protein>
    <recommendedName>
        <fullName evidence="3">Lipoprotein</fullName>
    </recommendedName>
</protein>
<dbReference type="RefSeq" id="WP_182124028.1">
    <property type="nucleotide sequence ID" value="NZ_JACGLS010000001.1"/>
</dbReference>
<dbReference type="PROSITE" id="PS51257">
    <property type="entry name" value="PROKAR_LIPOPROTEIN"/>
    <property type="match status" value="1"/>
</dbReference>
<dbReference type="Proteomes" id="UP000563906">
    <property type="component" value="Unassembled WGS sequence"/>
</dbReference>
<dbReference type="Pfam" id="PF20329">
    <property type="entry name" value="DUF6624"/>
    <property type="match status" value="1"/>
</dbReference>
<evidence type="ECO:0000313" key="2">
    <source>
        <dbReference type="Proteomes" id="UP000563906"/>
    </source>
</evidence>
<comment type="caution">
    <text evidence="1">The sequence shown here is derived from an EMBL/GenBank/DDBJ whole genome shotgun (WGS) entry which is preliminary data.</text>
</comment>
<dbReference type="InterPro" id="IPR046732">
    <property type="entry name" value="DUF6624"/>
</dbReference>
<proteinExistence type="predicted"/>
<organism evidence="1 2">
    <name type="scientific">Tenacibaculum pelagium</name>
    <dbReference type="NCBI Taxonomy" id="2759527"/>
    <lineage>
        <taxon>Bacteria</taxon>
        <taxon>Pseudomonadati</taxon>
        <taxon>Bacteroidota</taxon>
        <taxon>Flavobacteriia</taxon>
        <taxon>Flavobacteriales</taxon>
        <taxon>Flavobacteriaceae</taxon>
        <taxon>Tenacibaculum</taxon>
    </lineage>
</organism>
<accession>A0A839AMW1</accession>
<gene>
    <name evidence="1" type="ORF">H3Z83_03190</name>
</gene>
<dbReference type="AlphaFoldDB" id="A0A839AMW1"/>
<reference evidence="1 2" key="1">
    <citation type="submission" date="2020-07" db="EMBL/GenBank/DDBJ databases">
        <title>Bacterium isolated from marine sediment.</title>
        <authorList>
            <person name="Shang D."/>
            <person name="Du Z.-J."/>
        </authorList>
    </citation>
    <scope>NUCLEOTIDE SEQUENCE [LARGE SCALE GENOMIC DNA]</scope>
    <source>
        <strain evidence="1 2">S7007</strain>
    </source>
</reference>